<evidence type="ECO:0000256" key="4">
    <source>
        <dbReference type="ARBA" id="ARBA00022989"/>
    </source>
</evidence>
<feature type="compositionally biased region" description="Low complexity" evidence="6">
    <location>
        <begin position="30"/>
        <end position="44"/>
    </location>
</feature>
<feature type="compositionally biased region" description="Low complexity" evidence="6">
    <location>
        <begin position="1"/>
        <end position="17"/>
    </location>
</feature>
<dbReference type="AlphaFoldDB" id="A0A6N9V622"/>
<feature type="transmembrane region" description="Helical" evidence="7">
    <location>
        <begin position="166"/>
        <end position="189"/>
    </location>
</feature>
<dbReference type="InterPro" id="IPR032694">
    <property type="entry name" value="CopC/D"/>
</dbReference>
<keyword evidence="2" id="KW-1003">Cell membrane</keyword>
<dbReference type="Proteomes" id="UP000471648">
    <property type="component" value="Unassembled WGS sequence"/>
</dbReference>
<protein>
    <submittedName>
        <fullName evidence="10">CopD family protein</fullName>
    </submittedName>
    <submittedName>
        <fullName evidence="9">Copper resistance protein CopD</fullName>
    </submittedName>
</protein>
<sequence>MFSGTPADPAARTAPTGPDAPPAAVPPDAPTLALSLSPAAGTSPTASDAPTLALSIGVPPLPTGAPPVAVTADVVPSADGSGRRSRFLLPASLAAAALLALLMALFGPGLVARGTGELRIPGAGLTTLLRTVLFTALAVHLGELLARQLVRPVRGRPRTAVRSWSVCAALAGAAAAAGQIVQLAAVSGLGITETYATRDGGLLLLIANGLVLAAGCAASKRPALALAPLAVVIGAEAIRAHPEAYSPEIGAALTVVHLTAASLWTGGLLYVLRTMWLWRGSPVAARALLGRYARLAIWLYVALAATGTASTLRRLPLDVVFTSAYGRTLLVKLALMTVVSALAVAARRRMLRDTDPALAHRLARREQVVLGAVVVVSAILTVVPDPHWISMRP</sequence>
<dbReference type="GO" id="GO:0005886">
    <property type="term" value="C:plasma membrane"/>
    <property type="evidence" value="ECO:0007669"/>
    <property type="project" value="UniProtKB-SubCell"/>
</dbReference>
<evidence type="ECO:0000256" key="6">
    <source>
        <dbReference type="SAM" id="MobiDB-lite"/>
    </source>
</evidence>
<keyword evidence="4 7" id="KW-1133">Transmembrane helix</keyword>
<evidence type="ECO:0000256" key="2">
    <source>
        <dbReference type="ARBA" id="ARBA00022475"/>
    </source>
</evidence>
<name>A0A6N9V622_STRMI</name>
<feature type="transmembrane region" description="Helical" evidence="7">
    <location>
        <begin position="324"/>
        <end position="346"/>
    </location>
</feature>
<evidence type="ECO:0000256" key="5">
    <source>
        <dbReference type="ARBA" id="ARBA00023136"/>
    </source>
</evidence>
<feature type="transmembrane region" description="Helical" evidence="7">
    <location>
        <begin position="367"/>
        <end position="384"/>
    </location>
</feature>
<evidence type="ECO:0000313" key="11">
    <source>
        <dbReference type="Proteomes" id="UP000471648"/>
    </source>
</evidence>
<evidence type="ECO:0000256" key="1">
    <source>
        <dbReference type="ARBA" id="ARBA00004651"/>
    </source>
</evidence>
<dbReference type="EMBL" id="CP054926">
    <property type="protein sequence ID" value="QKW45559.1"/>
    <property type="molecule type" value="Genomic_DNA"/>
</dbReference>
<organism evidence="9 11">
    <name type="scientific">Streptomyces microflavus</name>
    <name type="common">Streptomyces lipmanii</name>
    <dbReference type="NCBI Taxonomy" id="1919"/>
    <lineage>
        <taxon>Bacteria</taxon>
        <taxon>Bacillati</taxon>
        <taxon>Actinomycetota</taxon>
        <taxon>Actinomycetes</taxon>
        <taxon>Kitasatosporales</taxon>
        <taxon>Streptomycetaceae</taxon>
        <taxon>Streptomyces</taxon>
    </lineage>
</organism>
<dbReference type="Pfam" id="PF05425">
    <property type="entry name" value="CopD"/>
    <property type="match status" value="1"/>
</dbReference>
<dbReference type="GO" id="GO:0006825">
    <property type="term" value="P:copper ion transport"/>
    <property type="evidence" value="ECO:0007669"/>
    <property type="project" value="InterPro"/>
</dbReference>
<accession>A0A6N9V622</accession>
<keyword evidence="5 7" id="KW-0472">Membrane</keyword>
<reference evidence="9 11" key="1">
    <citation type="submission" date="2020-01" db="EMBL/GenBank/DDBJ databases">
        <title>Insect and environment-associated Actinomycetes.</title>
        <authorList>
            <person name="Currrie C."/>
            <person name="Chevrette M."/>
            <person name="Carlson C."/>
            <person name="Stubbendieck R."/>
            <person name="Wendt-Pienkowski E."/>
        </authorList>
    </citation>
    <scope>NUCLEOTIDE SEQUENCE [LARGE SCALE GENOMIC DNA]</scope>
    <source>
        <strain evidence="9 11">SID14438</strain>
    </source>
</reference>
<feature type="transmembrane region" description="Helical" evidence="7">
    <location>
        <begin position="201"/>
        <end position="218"/>
    </location>
</feature>
<feature type="transmembrane region" description="Helical" evidence="7">
    <location>
        <begin position="87"/>
        <end position="107"/>
    </location>
</feature>
<evidence type="ECO:0000256" key="7">
    <source>
        <dbReference type="SAM" id="Phobius"/>
    </source>
</evidence>
<dbReference type="GeneID" id="87634548"/>
<dbReference type="PANTHER" id="PTHR34820:SF4">
    <property type="entry name" value="INNER MEMBRANE PROTEIN YEBZ"/>
    <property type="match status" value="1"/>
</dbReference>
<dbReference type="PANTHER" id="PTHR34820">
    <property type="entry name" value="INNER MEMBRANE PROTEIN YEBZ"/>
    <property type="match status" value="1"/>
</dbReference>
<gene>
    <name evidence="9" type="ORF">G3I39_08575</name>
    <name evidence="10" type="ORF">HUT09_25125</name>
</gene>
<dbReference type="RefSeq" id="WP_031126205.1">
    <property type="nucleotide sequence ID" value="NZ_CP054926.1"/>
</dbReference>
<feature type="transmembrane region" description="Helical" evidence="7">
    <location>
        <begin position="127"/>
        <end position="146"/>
    </location>
</feature>
<evidence type="ECO:0000313" key="9">
    <source>
        <dbReference type="EMBL" id="NEB67105.1"/>
    </source>
</evidence>
<dbReference type="InterPro" id="IPR008457">
    <property type="entry name" value="Cu-R_CopD_dom"/>
</dbReference>
<feature type="transmembrane region" description="Helical" evidence="7">
    <location>
        <begin position="292"/>
        <end position="312"/>
    </location>
</feature>
<comment type="subcellular location">
    <subcellularLocation>
        <location evidence="1">Cell membrane</location>
        <topology evidence="1">Multi-pass membrane protein</topology>
    </subcellularLocation>
</comment>
<evidence type="ECO:0000313" key="12">
    <source>
        <dbReference type="Proteomes" id="UP000509345"/>
    </source>
</evidence>
<feature type="compositionally biased region" description="Pro residues" evidence="6">
    <location>
        <begin position="18"/>
        <end position="29"/>
    </location>
</feature>
<keyword evidence="3 7" id="KW-0812">Transmembrane</keyword>
<feature type="transmembrane region" description="Helical" evidence="7">
    <location>
        <begin position="252"/>
        <end position="272"/>
    </location>
</feature>
<dbReference type="EMBL" id="JAAGME010000330">
    <property type="protein sequence ID" value="NEB67105.1"/>
    <property type="molecule type" value="Genomic_DNA"/>
</dbReference>
<dbReference type="Proteomes" id="UP000509345">
    <property type="component" value="Chromosome"/>
</dbReference>
<feature type="transmembrane region" description="Helical" evidence="7">
    <location>
        <begin position="223"/>
        <end position="240"/>
    </location>
</feature>
<evidence type="ECO:0000259" key="8">
    <source>
        <dbReference type="Pfam" id="PF05425"/>
    </source>
</evidence>
<reference evidence="10 12" key="2">
    <citation type="submission" date="2020-06" db="EMBL/GenBank/DDBJ databases">
        <title>Genome mining for natural products.</title>
        <authorList>
            <person name="Zhang B."/>
            <person name="Shi J."/>
            <person name="Ge H."/>
        </authorList>
    </citation>
    <scope>NUCLEOTIDE SEQUENCE [LARGE SCALE GENOMIC DNA]</scope>
    <source>
        <strain evidence="10 12">NA06532</strain>
    </source>
</reference>
<feature type="domain" description="Copper resistance protein D" evidence="8">
    <location>
        <begin position="287"/>
        <end position="380"/>
    </location>
</feature>
<evidence type="ECO:0000256" key="3">
    <source>
        <dbReference type="ARBA" id="ARBA00022692"/>
    </source>
</evidence>
<feature type="region of interest" description="Disordered" evidence="6">
    <location>
        <begin position="1"/>
        <end position="48"/>
    </location>
</feature>
<evidence type="ECO:0000313" key="10">
    <source>
        <dbReference type="EMBL" id="QKW45559.1"/>
    </source>
</evidence>
<proteinExistence type="predicted"/>